<feature type="transmembrane region" description="Helical" evidence="2">
    <location>
        <begin position="27"/>
        <end position="50"/>
    </location>
</feature>
<reference evidence="3" key="1">
    <citation type="journal article" date="2022" name="Arch. Microbiol.">
        <title>Microbulbifer okhotskensis sp. nov., isolated from a deep bottom sediment of the Okhotsk Sea.</title>
        <authorList>
            <person name="Romanenko L."/>
            <person name="Kurilenko V."/>
            <person name="Otstavnykh N."/>
            <person name="Velansky P."/>
            <person name="Isaeva M."/>
            <person name="Mikhailov V."/>
        </authorList>
    </citation>
    <scope>NUCLEOTIDE SEQUENCE</scope>
    <source>
        <strain evidence="3">OS29</strain>
    </source>
</reference>
<keyword evidence="1" id="KW-0175">Coiled coil</keyword>
<evidence type="ECO:0000313" key="3">
    <source>
        <dbReference type="EMBL" id="MCO1336011.1"/>
    </source>
</evidence>
<dbReference type="EMBL" id="JALBWM010000097">
    <property type="protein sequence ID" value="MCO1336011.1"/>
    <property type="molecule type" value="Genomic_DNA"/>
</dbReference>
<feature type="coiled-coil region" evidence="1">
    <location>
        <begin position="61"/>
        <end position="128"/>
    </location>
</feature>
<dbReference type="Proteomes" id="UP001139028">
    <property type="component" value="Unassembled WGS sequence"/>
</dbReference>
<keyword evidence="2" id="KW-0472">Membrane</keyword>
<keyword evidence="4" id="KW-1185">Reference proteome</keyword>
<evidence type="ECO:0000256" key="2">
    <source>
        <dbReference type="SAM" id="Phobius"/>
    </source>
</evidence>
<feature type="transmembrane region" description="Helical" evidence="2">
    <location>
        <begin position="155"/>
        <end position="174"/>
    </location>
</feature>
<name>A0A9X2EQJ5_9GAMM</name>
<comment type="caution">
    <text evidence="3">The sequence shown here is derived from an EMBL/GenBank/DDBJ whole genome shotgun (WGS) entry which is preliminary data.</text>
</comment>
<organism evidence="3 4">
    <name type="scientific">Microbulbifer okhotskensis</name>
    <dbReference type="NCBI Taxonomy" id="2926617"/>
    <lineage>
        <taxon>Bacteria</taxon>
        <taxon>Pseudomonadati</taxon>
        <taxon>Pseudomonadota</taxon>
        <taxon>Gammaproteobacteria</taxon>
        <taxon>Cellvibrionales</taxon>
        <taxon>Microbulbiferaceae</taxon>
        <taxon>Microbulbifer</taxon>
    </lineage>
</organism>
<dbReference type="AlphaFoldDB" id="A0A9X2EQJ5"/>
<keyword evidence="2" id="KW-1133">Transmembrane helix</keyword>
<sequence length="288" mass="31703">MTAAALELCKFSFAPLGLWLKRKGRSIGSVLLILWPFLVLISIAATVGFLESNTTKQQQSIAVNSAEYQALKQQLNSYNRRINNINEIITGYKAGNFKKIALETDERLDELEERRDKTLAQLKAVQGSTANSAQAAFTGWATLTHLDPQKLQHSAFLALAVITDLVGLIALLAINSALTVKSTVTAEQDNIEQKEQLTEYEQPEQNHQEIPKSTIELDESFSKMQRDLAIRIADGEYGTTPVLRDINRSVTGGNAVVSPVFKHLQKIGVIDKKGRGFVLIKCLAKAPG</sequence>
<protein>
    <submittedName>
        <fullName evidence="3">Uncharacterized protein</fullName>
    </submittedName>
</protein>
<proteinExistence type="predicted"/>
<evidence type="ECO:0000313" key="4">
    <source>
        <dbReference type="Proteomes" id="UP001139028"/>
    </source>
</evidence>
<evidence type="ECO:0000256" key="1">
    <source>
        <dbReference type="SAM" id="Coils"/>
    </source>
</evidence>
<gene>
    <name evidence="3" type="ORF">MO867_16900</name>
</gene>
<keyword evidence="2" id="KW-0812">Transmembrane</keyword>
<accession>A0A9X2EQJ5</accession>